<evidence type="ECO:0000256" key="1">
    <source>
        <dbReference type="SAM" id="MobiDB-lite"/>
    </source>
</evidence>
<sequence length="204" mass="22968">MSSLALFNSSGSMPFLALTAFFLFIGPVLIMGIATMWSNLKQKISDELSAHVIKILIDLGILNNIPKRSLHDQIFTELNDKFDTCISDINSIFTKKLDRINNDLNSKLTAEAEKNKARDDDFTKETHSIISTVTERLDRIEEACRNDFGNISSEFTSIKASIEILQNDLAQRYAVVRRADFDQQSVSNESETNESELGILKSQQ</sequence>
<reference evidence="3 4" key="2">
    <citation type="submission" date="2017-10" db="EMBL/GenBank/DDBJ databases">
        <title>Extensive intraspecific genome diversity in a model arbuscular mycorrhizal fungus.</title>
        <authorList>
            <person name="Chen E.C.H."/>
            <person name="Morin E."/>
            <person name="Baudet D."/>
            <person name="Noel J."/>
            <person name="Ndikumana S."/>
            <person name="Charron P."/>
            <person name="St-Onge C."/>
            <person name="Giorgi J."/>
            <person name="Grigoriev I.V."/>
            <person name="Roux C."/>
            <person name="Martin F.M."/>
            <person name="Corradi N."/>
        </authorList>
    </citation>
    <scope>NUCLEOTIDE SEQUENCE [LARGE SCALE GENOMIC DNA]</scope>
    <source>
        <strain evidence="3 4">C2</strain>
    </source>
</reference>
<gene>
    <name evidence="3" type="ORF">RhiirC2_831571</name>
</gene>
<evidence type="ECO:0000313" key="3">
    <source>
        <dbReference type="EMBL" id="PKK55688.1"/>
    </source>
</evidence>
<feature type="region of interest" description="Disordered" evidence="1">
    <location>
        <begin position="182"/>
        <end position="204"/>
    </location>
</feature>
<organism evidence="3 4">
    <name type="scientific">Rhizophagus irregularis</name>
    <dbReference type="NCBI Taxonomy" id="588596"/>
    <lineage>
        <taxon>Eukaryota</taxon>
        <taxon>Fungi</taxon>
        <taxon>Fungi incertae sedis</taxon>
        <taxon>Mucoromycota</taxon>
        <taxon>Glomeromycotina</taxon>
        <taxon>Glomeromycetes</taxon>
        <taxon>Glomerales</taxon>
        <taxon>Glomeraceae</taxon>
        <taxon>Rhizophagus</taxon>
    </lineage>
</organism>
<keyword evidence="2" id="KW-0812">Transmembrane</keyword>
<dbReference type="VEuPathDB" id="FungiDB:FUN_022469"/>
<protein>
    <submittedName>
        <fullName evidence="3">Uncharacterized protein</fullName>
    </submittedName>
</protein>
<feature type="transmembrane region" description="Helical" evidence="2">
    <location>
        <begin position="15"/>
        <end position="37"/>
    </location>
</feature>
<keyword evidence="2" id="KW-0472">Membrane</keyword>
<dbReference type="VEuPathDB" id="FungiDB:RhiirFUN_019640"/>
<reference evidence="3 4" key="1">
    <citation type="submission" date="2016-04" db="EMBL/GenBank/DDBJ databases">
        <title>Genome analyses suggest a sexual origin of heterokaryosis in a supposedly ancient asexual fungus.</title>
        <authorList>
            <person name="Ropars J."/>
            <person name="Sedzielewska K."/>
            <person name="Noel J."/>
            <person name="Charron P."/>
            <person name="Farinelli L."/>
            <person name="Marton T."/>
            <person name="Kruger M."/>
            <person name="Pelin A."/>
            <person name="Brachmann A."/>
            <person name="Corradi N."/>
        </authorList>
    </citation>
    <scope>NUCLEOTIDE SEQUENCE [LARGE SCALE GENOMIC DNA]</scope>
    <source>
        <strain evidence="3 4">C2</strain>
    </source>
</reference>
<dbReference type="Proteomes" id="UP000233469">
    <property type="component" value="Unassembled WGS sequence"/>
</dbReference>
<dbReference type="EMBL" id="LLXL01007051">
    <property type="protein sequence ID" value="PKK55688.1"/>
    <property type="molecule type" value="Genomic_DNA"/>
</dbReference>
<comment type="caution">
    <text evidence="3">The sequence shown here is derived from an EMBL/GenBank/DDBJ whole genome shotgun (WGS) entry which is preliminary data.</text>
</comment>
<name>A0A2N1M204_9GLOM</name>
<dbReference type="AlphaFoldDB" id="A0A2N1M204"/>
<dbReference type="VEuPathDB" id="FungiDB:RhiirA1_503640"/>
<accession>A0A2N1M204</accession>
<keyword evidence="2" id="KW-1133">Transmembrane helix</keyword>
<evidence type="ECO:0000313" key="4">
    <source>
        <dbReference type="Proteomes" id="UP000233469"/>
    </source>
</evidence>
<evidence type="ECO:0000256" key="2">
    <source>
        <dbReference type="SAM" id="Phobius"/>
    </source>
</evidence>
<proteinExistence type="predicted"/>